<evidence type="ECO:0000256" key="10">
    <source>
        <dbReference type="PROSITE-ProRule" id="PRU00742"/>
    </source>
</evidence>
<evidence type="ECO:0000256" key="5">
    <source>
        <dbReference type="ARBA" id="ARBA00022503"/>
    </source>
</evidence>
<dbReference type="Pfam" id="PF00491">
    <property type="entry name" value="Arginase"/>
    <property type="match status" value="1"/>
</dbReference>
<evidence type="ECO:0000256" key="7">
    <source>
        <dbReference type="ARBA" id="ARBA00022801"/>
    </source>
</evidence>
<name>A0A0R3VXF0_TAEAS</name>
<organism evidence="15">
    <name type="scientific">Taenia asiatica</name>
    <name type="common">Asian tapeworm</name>
    <dbReference type="NCBI Taxonomy" id="60517"/>
    <lineage>
        <taxon>Eukaryota</taxon>
        <taxon>Metazoa</taxon>
        <taxon>Spiralia</taxon>
        <taxon>Lophotrochozoa</taxon>
        <taxon>Platyhelminthes</taxon>
        <taxon>Cestoda</taxon>
        <taxon>Eucestoda</taxon>
        <taxon>Cyclophyllidea</taxon>
        <taxon>Taeniidae</taxon>
        <taxon>Taenia</taxon>
    </lineage>
</organism>
<keyword evidence="6 12" id="KW-0479">Metal-binding</keyword>
<comment type="similarity">
    <text evidence="10 11">Belongs to the arginase family.</text>
</comment>
<dbReference type="GO" id="GO:0005634">
    <property type="term" value="C:nucleus"/>
    <property type="evidence" value="ECO:0007669"/>
    <property type="project" value="TreeGrafter"/>
</dbReference>
<evidence type="ECO:0000256" key="3">
    <source>
        <dbReference type="ARBA" id="ARBA00018123"/>
    </source>
</evidence>
<dbReference type="GO" id="GO:0005829">
    <property type="term" value="C:cytosol"/>
    <property type="evidence" value="ECO:0007669"/>
    <property type="project" value="TreeGrafter"/>
</dbReference>
<dbReference type="GO" id="GO:0000050">
    <property type="term" value="P:urea cycle"/>
    <property type="evidence" value="ECO:0007669"/>
    <property type="project" value="UniProtKB-UniPathway"/>
</dbReference>
<sequence>MGNGFGNHVSSLGIVAAAVDKGQPKDGVQKGPKEIRKHGLEELFKKPECKITEYKEVTQPKDREPDVILNCENQRALVETTLELTEYVAKSVSENDMTLILGGDHSIGIGSIAGHLKIFPNSFVVWVDAHADINTPMSSTSRHTHGMPLSFLLTETSKLIPQTQGFENIKPVLKANQLLYIGLRDVDTPELKFIKDLNISYFNMDDVRSIGIEGVMEITLKTIMRFSPNSQIHLSFDIDGLDPKYAPSTGTPVPGGLSLDEGKYICKTLGQTGELTFYVLISLLKSMVVAEVNTSLGSPEDAKTTLNSALEIIKSALLLD</sequence>
<evidence type="ECO:0000313" key="15">
    <source>
        <dbReference type="WBParaSite" id="TASK_0000209401-mRNA-1"/>
    </source>
</evidence>
<dbReference type="PRINTS" id="PR00116">
    <property type="entry name" value="ARGINASE"/>
</dbReference>
<evidence type="ECO:0000256" key="1">
    <source>
        <dbReference type="ARBA" id="ARBA00005098"/>
    </source>
</evidence>
<dbReference type="AlphaFoldDB" id="A0A0R3VXF0"/>
<evidence type="ECO:0000256" key="9">
    <source>
        <dbReference type="ARBA" id="ARBA00047391"/>
    </source>
</evidence>
<dbReference type="EMBL" id="UYRS01000985">
    <property type="protein sequence ID" value="VDK24341.1"/>
    <property type="molecule type" value="Genomic_DNA"/>
</dbReference>
<keyword evidence="8 12" id="KW-0464">Manganese</keyword>
<reference evidence="13 14" key="2">
    <citation type="submission" date="2018-11" db="EMBL/GenBank/DDBJ databases">
        <authorList>
            <consortium name="Pathogen Informatics"/>
        </authorList>
    </citation>
    <scope>NUCLEOTIDE SEQUENCE [LARGE SCALE GENOMIC DNA]</scope>
</reference>
<dbReference type="InterPro" id="IPR023696">
    <property type="entry name" value="Ureohydrolase_dom_sf"/>
</dbReference>
<dbReference type="InterPro" id="IPR014033">
    <property type="entry name" value="Arginase"/>
</dbReference>
<dbReference type="OrthoDB" id="9992747at2759"/>
<evidence type="ECO:0000256" key="12">
    <source>
        <dbReference type="RuleBase" id="RU361159"/>
    </source>
</evidence>
<dbReference type="GO" id="GO:0004053">
    <property type="term" value="F:arginase activity"/>
    <property type="evidence" value="ECO:0007669"/>
    <property type="project" value="UniProtKB-EC"/>
</dbReference>
<dbReference type="InterPro" id="IPR020855">
    <property type="entry name" value="Ureohydrolase_Mn_BS"/>
</dbReference>
<accession>A0A0R3VXF0</accession>
<dbReference type="CDD" id="cd09989">
    <property type="entry name" value="Arginase"/>
    <property type="match status" value="1"/>
</dbReference>
<keyword evidence="7 11" id="KW-0378">Hydrolase</keyword>
<evidence type="ECO:0000256" key="8">
    <source>
        <dbReference type="ARBA" id="ARBA00023211"/>
    </source>
</evidence>
<proteinExistence type="inferred from homology"/>
<dbReference type="FunFam" id="3.40.800.10:FF:000012">
    <property type="entry name" value="Arginase"/>
    <property type="match status" value="1"/>
</dbReference>
<dbReference type="PANTHER" id="PTHR43782:SF3">
    <property type="entry name" value="ARGINASE"/>
    <property type="match status" value="1"/>
</dbReference>
<dbReference type="GO" id="GO:0030145">
    <property type="term" value="F:manganese ion binding"/>
    <property type="evidence" value="ECO:0007669"/>
    <property type="project" value="TreeGrafter"/>
</dbReference>
<comment type="catalytic activity">
    <reaction evidence="9 12">
        <text>L-arginine + H2O = urea + L-ornithine</text>
        <dbReference type="Rhea" id="RHEA:20569"/>
        <dbReference type="ChEBI" id="CHEBI:15377"/>
        <dbReference type="ChEBI" id="CHEBI:16199"/>
        <dbReference type="ChEBI" id="CHEBI:32682"/>
        <dbReference type="ChEBI" id="CHEBI:46911"/>
        <dbReference type="EC" id="3.5.3.1"/>
    </reaction>
</comment>
<keyword evidence="5 12" id="KW-0056">Arginine metabolism</keyword>
<evidence type="ECO:0000256" key="6">
    <source>
        <dbReference type="ARBA" id="ARBA00022723"/>
    </source>
</evidence>
<dbReference type="NCBIfam" id="TIGR01229">
    <property type="entry name" value="rocF_arginase"/>
    <property type="match status" value="1"/>
</dbReference>
<dbReference type="STRING" id="60517.A0A0R3VXF0"/>
<gene>
    <name evidence="13" type="ORF">TASK_LOCUS2095</name>
</gene>
<evidence type="ECO:0000256" key="11">
    <source>
        <dbReference type="RuleBase" id="RU003684"/>
    </source>
</evidence>
<dbReference type="PROSITE" id="PS51409">
    <property type="entry name" value="ARGINASE_2"/>
    <property type="match status" value="1"/>
</dbReference>
<evidence type="ECO:0000313" key="14">
    <source>
        <dbReference type="Proteomes" id="UP000282613"/>
    </source>
</evidence>
<dbReference type="PROSITE" id="PS01053">
    <property type="entry name" value="ARGINASE_1"/>
    <property type="match status" value="1"/>
</dbReference>
<dbReference type="GO" id="GO:0006525">
    <property type="term" value="P:arginine metabolic process"/>
    <property type="evidence" value="ECO:0007669"/>
    <property type="project" value="UniProtKB-KW"/>
</dbReference>
<protein>
    <recommendedName>
        <fullName evidence="3 12">Arginase</fullName>
        <ecNumber evidence="2 12">3.5.3.1</ecNumber>
    </recommendedName>
</protein>
<dbReference type="SUPFAM" id="SSF52768">
    <property type="entry name" value="Arginase/deacetylase"/>
    <property type="match status" value="1"/>
</dbReference>
<reference evidence="15" key="1">
    <citation type="submission" date="2017-02" db="UniProtKB">
        <authorList>
            <consortium name="WormBaseParasite"/>
        </authorList>
    </citation>
    <scope>IDENTIFICATION</scope>
</reference>
<comment type="pathway">
    <text evidence="1 12">Nitrogen metabolism; urea cycle; L-ornithine and urea from L-arginine: step 1/1.</text>
</comment>
<dbReference type="Proteomes" id="UP000282613">
    <property type="component" value="Unassembled WGS sequence"/>
</dbReference>
<dbReference type="PANTHER" id="PTHR43782">
    <property type="entry name" value="ARGINASE"/>
    <property type="match status" value="1"/>
</dbReference>
<evidence type="ECO:0000313" key="13">
    <source>
        <dbReference type="EMBL" id="VDK24341.1"/>
    </source>
</evidence>
<dbReference type="WBParaSite" id="TASK_0000209401-mRNA-1">
    <property type="protein sequence ID" value="TASK_0000209401-mRNA-1"/>
    <property type="gene ID" value="TASK_0000209401"/>
</dbReference>
<dbReference type="UniPathway" id="UPA00158">
    <property type="reaction ID" value="UER00270"/>
</dbReference>
<dbReference type="Gene3D" id="3.40.800.10">
    <property type="entry name" value="Ureohydrolase domain"/>
    <property type="match status" value="1"/>
</dbReference>
<evidence type="ECO:0000256" key="4">
    <source>
        <dbReference type="ARBA" id="ARBA00022436"/>
    </source>
</evidence>
<dbReference type="InterPro" id="IPR006035">
    <property type="entry name" value="Ureohydrolase"/>
</dbReference>
<keyword evidence="4 12" id="KW-0835">Urea cycle</keyword>
<keyword evidence="14" id="KW-1185">Reference proteome</keyword>
<comment type="cofactor">
    <cofactor evidence="12">
        <name>Mn(2+)</name>
        <dbReference type="ChEBI" id="CHEBI:29035"/>
    </cofactor>
    <text evidence="12">Binds 2 manganese ions per subunit.</text>
</comment>
<evidence type="ECO:0000256" key="2">
    <source>
        <dbReference type="ARBA" id="ARBA00012168"/>
    </source>
</evidence>
<dbReference type="EC" id="3.5.3.1" evidence="2 12"/>